<dbReference type="RefSeq" id="WP_184293105.1">
    <property type="nucleotide sequence ID" value="NZ_JACHJO010000011.1"/>
</dbReference>
<keyword evidence="1" id="KW-0472">Membrane</keyword>
<comment type="caution">
    <text evidence="2">The sequence shown here is derived from an EMBL/GenBank/DDBJ whole genome shotgun (WGS) entry which is preliminary data.</text>
</comment>
<feature type="transmembrane region" description="Helical" evidence="1">
    <location>
        <begin position="232"/>
        <end position="252"/>
    </location>
</feature>
<dbReference type="InterPro" id="IPR010390">
    <property type="entry name" value="ABC-2_transporter-like"/>
</dbReference>
<dbReference type="PROSITE" id="PS51257">
    <property type="entry name" value="PROKAR_LIPOPROTEIN"/>
    <property type="match status" value="1"/>
</dbReference>
<accession>A0A841ISK9</accession>
<sequence>MRVYTEVYVRGLRRRSTYRAATLGGLFTNTVFGCINAAVMLALFAARPEINGYDAEDAVTQVFVCQALLGVVAVMGPPLELGERIRSGDVGTDLLRPVSLLGWWLAEDLGRASFNLLFRSAPILGAGALLFDLRLPGEAGRWLLVLTSVALAALVSFALRYLYEVAGFWLLDTRGVWAVMGVFGPVAAGMLIPLPLFPPGVSDVLRTLPWASIAQIPTEIVLGKDGLLGEGAAGGLLLQATWAALLLALGAWATSRATRRVVVQGG</sequence>
<evidence type="ECO:0000313" key="2">
    <source>
        <dbReference type="EMBL" id="MBB6121663.1"/>
    </source>
</evidence>
<evidence type="ECO:0000313" key="3">
    <source>
        <dbReference type="Proteomes" id="UP000536604"/>
    </source>
</evidence>
<feature type="transmembrane region" description="Helical" evidence="1">
    <location>
        <begin position="21"/>
        <end position="46"/>
    </location>
</feature>
<name>A0A841ISK9_9ACTN</name>
<feature type="transmembrane region" description="Helical" evidence="1">
    <location>
        <begin position="142"/>
        <end position="163"/>
    </location>
</feature>
<keyword evidence="3" id="KW-1185">Reference proteome</keyword>
<dbReference type="AlphaFoldDB" id="A0A841ISK9"/>
<keyword evidence="1" id="KW-1133">Transmembrane helix</keyword>
<dbReference type="Pfam" id="PF06182">
    <property type="entry name" value="ABC2_membrane_6"/>
    <property type="match status" value="1"/>
</dbReference>
<dbReference type="EMBL" id="JACHJO010000011">
    <property type="protein sequence ID" value="MBB6121663.1"/>
    <property type="molecule type" value="Genomic_DNA"/>
</dbReference>
<reference evidence="2 3" key="1">
    <citation type="submission" date="2020-08" db="EMBL/GenBank/DDBJ databases">
        <title>Genomic Encyclopedia of Type Strains, Phase III (KMG-III): the genomes of soil and plant-associated and newly described type strains.</title>
        <authorList>
            <person name="Whitman W."/>
        </authorList>
    </citation>
    <scope>NUCLEOTIDE SEQUENCE [LARGE SCALE GENOMIC DNA]</scope>
    <source>
        <strain evidence="2 3">CECT 8712</strain>
    </source>
</reference>
<protein>
    <submittedName>
        <fullName evidence="2">ABC-2 type transport system permease protein</fullName>
    </submittedName>
</protein>
<dbReference type="PANTHER" id="PTHR36832">
    <property type="entry name" value="SLR1174 PROTEIN-RELATED"/>
    <property type="match status" value="1"/>
</dbReference>
<dbReference type="PANTHER" id="PTHR36832:SF2">
    <property type="entry name" value="INTEGRAL MEMBRANE PROTEIN"/>
    <property type="match status" value="1"/>
</dbReference>
<evidence type="ECO:0000256" key="1">
    <source>
        <dbReference type="SAM" id="Phobius"/>
    </source>
</evidence>
<keyword evidence="1" id="KW-0812">Transmembrane</keyword>
<feature type="transmembrane region" description="Helical" evidence="1">
    <location>
        <begin position="175"/>
        <end position="197"/>
    </location>
</feature>
<organism evidence="2 3">
    <name type="scientific">Nocardiopsis algeriensis</name>
    <dbReference type="NCBI Taxonomy" id="1478215"/>
    <lineage>
        <taxon>Bacteria</taxon>
        <taxon>Bacillati</taxon>
        <taxon>Actinomycetota</taxon>
        <taxon>Actinomycetes</taxon>
        <taxon>Streptosporangiales</taxon>
        <taxon>Nocardiopsidaceae</taxon>
        <taxon>Nocardiopsis</taxon>
    </lineage>
</organism>
<dbReference type="Proteomes" id="UP000536604">
    <property type="component" value="Unassembled WGS sequence"/>
</dbReference>
<proteinExistence type="predicted"/>
<gene>
    <name evidence="2" type="ORF">FHS13_003637</name>
</gene>